<feature type="region of interest" description="Disordered" evidence="1">
    <location>
        <begin position="1"/>
        <end position="26"/>
    </location>
</feature>
<keyword evidence="3" id="KW-1185">Reference proteome</keyword>
<evidence type="ECO:0000313" key="3">
    <source>
        <dbReference type="Proteomes" id="UP001215280"/>
    </source>
</evidence>
<evidence type="ECO:0000256" key="1">
    <source>
        <dbReference type="SAM" id="MobiDB-lite"/>
    </source>
</evidence>
<gene>
    <name evidence="2" type="ORF">DFH07DRAFT_871547</name>
</gene>
<dbReference type="PANTHER" id="PTHR33096">
    <property type="entry name" value="CXC2 DOMAIN-CONTAINING PROTEIN"/>
    <property type="match status" value="1"/>
</dbReference>
<feature type="compositionally biased region" description="Acidic residues" evidence="1">
    <location>
        <begin position="871"/>
        <end position="886"/>
    </location>
</feature>
<organism evidence="2 3">
    <name type="scientific">Mycena maculata</name>
    <dbReference type="NCBI Taxonomy" id="230809"/>
    <lineage>
        <taxon>Eukaryota</taxon>
        <taxon>Fungi</taxon>
        <taxon>Dikarya</taxon>
        <taxon>Basidiomycota</taxon>
        <taxon>Agaricomycotina</taxon>
        <taxon>Agaricomycetes</taxon>
        <taxon>Agaricomycetidae</taxon>
        <taxon>Agaricales</taxon>
        <taxon>Marasmiineae</taxon>
        <taxon>Mycenaceae</taxon>
        <taxon>Mycena</taxon>
    </lineage>
</organism>
<dbReference type="AlphaFoldDB" id="A0AAD7HU99"/>
<proteinExistence type="predicted"/>
<sequence>MSQEQRRELDAIRDLPDPYGDDDAWEDDILHGRAPAEISHAGEAIPEDPELNVWGRRRHQDYRTRRNRTQLQVDGFTKQMERMADAYLGLGVAAGGEGGLAASYIPEEGTEIRERRDVLVVDIFCESACILVSAQVVIDCASLAASHQDLCLIDTDLLVSSACVYRITHLRCPRLGIQAFVRALCDIHGVPPRPWLGTQFSVAFDVYLAIRAVVDRRVEAALGRDTPHWRLKNACPCCLYKLEGEPCMKIPFIGTIDGNNSLSRWWLREKVEVENSVAPGASRERMDNRVAPGDYYLPREEVDRWGKEGEADLMKGRSADEDADDKEEAGCSERWQNMKEDVTSRSYGMYDETGFFPALCRHGFVLKVVDMVRSGELSLLRYDIGCKFGKKVKVHPALKELARDKKFRALVGSFHGHGHNRLCGLDNLMTYVEGVGLEAGEICETFFSKSNALAATTRYASRFHRQQAITTYLKHTDTFDTYQGLTVLLCNKYRRALGIKATYATLRQSMRELGVQSRSEFETWRAKERGHLRSLSKEPEQETLEMEYFQKLVNLRGIEERVASILGVERPFIPTENDTAYAEAAKSTRRLETQRRHALELQVKALAAVHDLEDQLDITARWMPGDQKWEAVAGMVRKRRYQRALDHLQGLIISRMFELAKCNMSGTGYKLRKHIAKALQARSKAVKNAITRYNAAAESMTPSKPTLDWDEVVEYAFLADFDLLREGREDIRGELWAQPAGRAAMDQHYKLLRADEEIERLNIEIRRLVTYMRDEGEFLGREEGRLREEGKVGLAVQVGLLRMERGRFTSLHMSRLVKLSKEPGFTGDLVPGISICRERHTPVARDSGMDVEMRAPSPLPLVEDGPVPPTSDEEEEEGLESDDEDGGLSAAFMNVIRISNDTDGETQDS</sequence>
<feature type="compositionally biased region" description="Basic and acidic residues" evidence="1">
    <location>
        <begin position="1"/>
        <end position="16"/>
    </location>
</feature>
<name>A0AAD7HU99_9AGAR</name>
<protein>
    <recommendedName>
        <fullName evidence="4">CxC1-like cysteine cluster associated with KDZ transposases domain-containing protein</fullName>
    </recommendedName>
</protein>
<dbReference type="Proteomes" id="UP001215280">
    <property type="component" value="Unassembled WGS sequence"/>
</dbReference>
<feature type="region of interest" description="Disordered" evidence="1">
    <location>
        <begin position="314"/>
        <end position="335"/>
    </location>
</feature>
<dbReference type="PANTHER" id="PTHR33096:SF1">
    <property type="entry name" value="CXC1-LIKE CYSTEINE CLUSTER ASSOCIATED WITH KDZ TRANSPOSASES DOMAIN-CONTAINING PROTEIN"/>
    <property type="match status" value="1"/>
</dbReference>
<reference evidence="2" key="1">
    <citation type="submission" date="2023-03" db="EMBL/GenBank/DDBJ databases">
        <title>Massive genome expansion in bonnet fungi (Mycena s.s.) driven by repeated elements and novel gene families across ecological guilds.</title>
        <authorList>
            <consortium name="Lawrence Berkeley National Laboratory"/>
            <person name="Harder C.B."/>
            <person name="Miyauchi S."/>
            <person name="Viragh M."/>
            <person name="Kuo A."/>
            <person name="Thoen E."/>
            <person name="Andreopoulos B."/>
            <person name="Lu D."/>
            <person name="Skrede I."/>
            <person name="Drula E."/>
            <person name="Henrissat B."/>
            <person name="Morin E."/>
            <person name="Kohler A."/>
            <person name="Barry K."/>
            <person name="LaButti K."/>
            <person name="Morin E."/>
            <person name="Salamov A."/>
            <person name="Lipzen A."/>
            <person name="Mereny Z."/>
            <person name="Hegedus B."/>
            <person name="Baldrian P."/>
            <person name="Stursova M."/>
            <person name="Weitz H."/>
            <person name="Taylor A."/>
            <person name="Grigoriev I.V."/>
            <person name="Nagy L.G."/>
            <person name="Martin F."/>
            <person name="Kauserud H."/>
        </authorList>
    </citation>
    <scope>NUCLEOTIDE SEQUENCE</scope>
    <source>
        <strain evidence="2">CBHHK188m</strain>
    </source>
</reference>
<dbReference type="Pfam" id="PF18758">
    <property type="entry name" value="KDZ"/>
    <property type="match status" value="2"/>
</dbReference>
<evidence type="ECO:0000313" key="2">
    <source>
        <dbReference type="EMBL" id="KAJ7727652.1"/>
    </source>
</evidence>
<feature type="region of interest" description="Disordered" evidence="1">
    <location>
        <begin position="843"/>
        <end position="909"/>
    </location>
</feature>
<evidence type="ECO:0008006" key="4">
    <source>
        <dbReference type="Google" id="ProtNLM"/>
    </source>
</evidence>
<feature type="compositionally biased region" description="Basic and acidic residues" evidence="1">
    <location>
        <begin position="843"/>
        <end position="853"/>
    </location>
</feature>
<dbReference type="EMBL" id="JARJLG010000210">
    <property type="protein sequence ID" value="KAJ7727652.1"/>
    <property type="molecule type" value="Genomic_DNA"/>
</dbReference>
<comment type="caution">
    <text evidence="2">The sequence shown here is derived from an EMBL/GenBank/DDBJ whole genome shotgun (WGS) entry which is preliminary data.</text>
</comment>
<dbReference type="InterPro" id="IPR040521">
    <property type="entry name" value="KDZ"/>
</dbReference>
<accession>A0AAD7HU99</accession>